<proteinExistence type="predicted"/>
<evidence type="ECO:0000256" key="1">
    <source>
        <dbReference type="SAM" id="MobiDB-lite"/>
    </source>
</evidence>
<gene>
    <name evidence="3" type="ORF">M431DRAFT_506746</name>
</gene>
<evidence type="ECO:0000313" key="3">
    <source>
        <dbReference type="EMBL" id="PTB57007.1"/>
    </source>
</evidence>
<name>A0A2T4AIY3_TRIHA</name>
<feature type="region of interest" description="Disordered" evidence="1">
    <location>
        <begin position="190"/>
        <end position="209"/>
    </location>
</feature>
<dbReference type="EMBL" id="KZ679678">
    <property type="protein sequence ID" value="PTB57007.1"/>
    <property type="molecule type" value="Genomic_DNA"/>
</dbReference>
<dbReference type="GO" id="GO:0010468">
    <property type="term" value="P:regulation of gene expression"/>
    <property type="evidence" value="ECO:0007669"/>
    <property type="project" value="TreeGrafter"/>
</dbReference>
<dbReference type="InterPro" id="IPR003347">
    <property type="entry name" value="JmjC_dom"/>
</dbReference>
<evidence type="ECO:0000259" key="2">
    <source>
        <dbReference type="PROSITE" id="PS51184"/>
    </source>
</evidence>
<dbReference type="PANTHER" id="PTHR10694">
    <property type="entry name" value="LYSINE-SPECIFIC DEMETHYLASE"/>
    <property type="match status" value="1"/>
</dbReference>
<reference evidence="3 4" key="1">
    <citation type="submission" date="2016-07" db="EMBL/GenBank/DDBJ databases">
        <title>Multiple horizontal gene transfer events from other fungi enriched the ability of initially mycotrophic Trichoderma (Ascomycota) to feed on dead plant biomass.</title>
        <authorList>
            <consortium name="DOE Joint Genome Institute"/>
            <person name="Aerts A."/>
            <person name="Atanasova L."/>
            <person name="Chenthamara K."/>
            <person name="Zhang J."/>
            <person name="Grujic M."/>
            <person name="Henrissat B."/>
            <person name="Kuo A."/>
            <person name="Salamov A."/>
            <person name="Lipzen A."/>
            <person name="Labutti K."/>
            <person name="Barry K."/>
            <person name="Miao Y."/>
            <person name="Rahimi M.J."/>
            <person name="Shen Q."/>
            <person name="Grigoriev I.V."/>
            <person name="Kubicek C.P."/>
            <person name="Druzhinina I.S."/>
        </authorList>
    </citation>
    <scope>NUCLEOTIDE SEQUENCE [LARGE SCALE GENOMIC DNA]</scope>
    <source>
        <strain evidence="3 4">CBS 226.95</strain>
    </source>
</reference>
<dbReference type="SMART" id="SM00558">
    <property type="entry name" value="JmjC"/>
    <property type="match status" value="1"/>
</dbReference>
<dbReference type="GeneID" id="36627423"/>
<dbReference type="Pfam" id="PF02373">
    <property type="entry name" value="JmjC"/>
    <property type="match status" value="1"/>
</dbReference>
<dbReference type="Gene3D" id="2.60.120.650">
    <property type="entry name" value="Cupin"/>
    <property type="match status" value="1"/>
</dbReference>
<dbReference type="AlphaFoldDB" id="A0A2T4AIY3"/>
<dbReference type="STRING" id="983964.A0A2T4AIY3"/>
<protein>
    <recommendedName>
        <fullName evidence="2">JmjC domain-containing protein</fullName>
    </recommendedName>
</protein>
<dbReference type="GO" id="GO:0032454">
    <property type="term" value="F:histone H3K9 demethylase activity"/>
    <property type="evidence" value="ECO:0007669"/>
    <property type="project" value="TreeGrafter"/>
</dbReference>
<keyword evidence="4" id="KW-1185">Reference proteome</keyword>
<dbReference type="RefSeq" id="XP_024776684.1">
    <property type="nucleotide sequence ID" value="XM_024918854.1"/>
</dbReference>
<sequence length="838" mass="93302">MDLNRQNLESYASSLRLLICSMNNLEELATFIIPDNDREAGSLLYSLQIVQSRLESWAASSHLATPPGLDNLSWTPQLRQSLFPVDAPDPTILSDTRLWDPNPIISTNTPSTSASVFDVASANDDNLSIAIATNETHQKAPSVAGKLSTCTTDPSTVRGGGLQSATTLLAEQAASWPQVQGNSLRPLISTPASSISQSSPGSSQTSNGGISQPCLYQTEFIIQRADASGGGILHYLTEIIFKDSFRNLVHIESLPRLSWNALVLPDNGLNEYHYCAVMYQAAYDQHLGNFTKLLVADEIPEFQLPSPSEVADQRPADESYTLFLESLALYAPQELVPYLVGPPLSSNWNDFVYAGEGLRSQLPNDIKGITTPYWYLGGKFAGTAFHKEDCDLRSMEVVIYGYRLWMIISTQDTKRFEEWVRRFWGENAGHSDQWLRRLNLILPPSMLKAANIEFNLICAGPGDMVVTSPNQYHYVINMTTSLAAAVNFLLPGEMIAGQPTTLCENCDFYPLVGLVPNLCSDSNQAVTKRSCKRPSTQPELGHIRKRHQQSKTVDTIWEHTEHDENARRAAVIKKLQAPPASCLIPIFQEGDLPCSKIVRLAMAMRGHSAISQVWRLYQSNNNSQFTNIRAALIDRTLTGNTQKMALDKGIIICTGATQQSNLLRRLLTWHFSEAVELTKGPTSIRVSSAAVTQYAGESPRSRYSKLKYRGDILHMICGSHRGLLPFIPLQRDDDCGIRDPESQYQNSATKKEFKDFEKIFQSNDVLTQVLCAIGTSFLDSWGYKNPCQFKYNDWLRELHRDFNEKLVQSMSDNLGRGVCGCSHKQKIAERPTLSLTET</sequence>
<dbReference type="GO" id="GO:0005634">
    <property type="term" value="C:nucleus"/>
    <property type="evidence" value="ECO:0007669"/>
    <property type="project" value="TreeGrafter"/>
</dbReference>
<feature type="compositionally biased region" description="Low complexity" evidence="1">
    <location>
        <begin position="190"/>
        <end position="206"/>
    </location>
</feature>
<organism evidence="3 4">
    <name type="scientific">Trichoderma harzianum CBS 226.95</name>
    <dbReference type="NCBI Taxonomy" id="983964"/>
    <lineage>
        <taxon>Eukaryota</taxon>
        <taxon>Fungi</taxon>
        <taxon>Dikarya</taxon>
        <taxon>Ascomycota</taxon>
        <taxon>Pezizomycotina</taxon>
        <taxon>Sordariomycetes</taxon>
        <taxon>Hypocreomycetidae</taxon>
        <taxon>Hypocreales</taxon>
        <taxon>Hypocreaceae</taxon>
        <taxon>Trichoderma</taxon>
    </lineage>
</organism>
<dbReference type="SUPFAM" id="SSF51197">
    <property type="entry name" value="Clavaminate synthase-like"/>
    <property type="match status" value="1"/>
</dbReference>
<dbReference type="GO" id="GO:0051864">
    <property type="term" value="F:histone H3K36 demethylase activity"/>
    <property type="evidence" value="ECO:0007669"/>
    <property type="project" value="TreeGrafter"/>
</dbReference>
<evidence type="ECO:0000313" key="4">
    <source>
        <dbReference type="Proteomes" id="UP000241690"/>
    </source>
</evidence>
<dbReference type="PROSITE" id="PS51184">
    <property type="entry name" value="JMJC"/>
    <property type="match status" value="1"/>
</dbReference>
<dbReference type="Proteomes" id="UP000241690">
    <property type="component" value="Unassembled WGS sequence"/>
</dbReference>
<feature type="domain" description="JmjC" evidence="2">
    <location>
        <begin position="342"/>
        <end position="505"/>
    </location>
</feature>
<accession>A0A2T4AIY3</accession>
<dbReference type="PANTHER" id="PTHR10694:SF7">
    <property type="entry name" value="[HISTONE H3]-TRIMETHYL-L-LYSINE(9) DEMETHYLASE"/>
    <property type="match status" value="1"/>
</dbReference>
<dbReference type="GO" id="GO:0000785">
    <property type="term" value="C:chromatin"/>
    <property type="evidence" value="ECO:0007669"/>
    <property type="project" value="TreeGrafter"/>
</dbReference>